<protein>
    <submittedName>
        <fullName evidence="6">6747_t:CDS:1</fullName>
    </submittedName>
</protein>
<evidence type="ECO:0000256" key="4">
    <source>
        <dbReference type="ARBA" id="ARBA00022833"/>
    </source>
</evidence>
<dbReference type="OrthoDB" id="2440590at2759"/>
<dbReference type="Proteomes" id="UP000789342">
    <property type="component" value="Unassembled WGS sequence"/>
</dbReference>
<evidence type="ECO:0000256" key="3">
    <source>
        <dbReference type="ARBA" id="ARBA00022771"/>
    </source>
</evidence>
<sequence length="204" mass="24105">DLLQNDHYLRIIVDTPTRWNSSYLAWQRLIKIRKIIDFMITKLSLDENYQIRKESIRLKQINLNDVEWEAITNLITILEPFAEATELLRGSKYATISFMYNAITVITNSLIVFNNFELRQITYGTEETVFDQILNEDRTNNEQNTDQTEFQQLNITQDCTNLEEKVKIALYNAMKHYWQILEKEGMLATLLDSRCKTLSFASEF</sequence>
<comment type="subcellular location">
    <subcellularLocation>
        <location evidence="1">Nucleus</location>
    </subcellularLocation>
</comment>
<dbReference type="EMBL" id="CAJVPV010013549">
    <property type="protein sequence ID" value="CAG8678669.1"/>
    <property type="molecule type" value="Genomic_DNA"/>
</dbReference>
<gene>
    <name evidence="6" type="ORF">AMORRO_LOCUS11147</name>
</gene>
<dbReference type="PANTHER" id="PTHR46481:SF10">
    <property type="entry name" value="ZINC FINGER BED DOMAIN-CONTAINING PROTEIN 39"/>
    <property type="match status" value="1"/>
</dbReference>
<organism evidence="6 7">
    <name type="scientific">Acaulospora morrowiae</name>
    <dbReference type="NCBI Taxonomy" id="94023"/>
    <lineage>
        <taxon>Eukaryota</taxon>
        <taxon>Fungi</taxon>
        <taxon>Fungi incertae sedis</taxon>
        <taxon>Mucoromycota</taxon>
        <taxon>Glomeromycotina</taxon>
        <taxon>Glomeromycetes</taxon>
        <taxon>Diversisporales</taxon>
        <taxon>Acaulosporaceae</taxon>
        <taxon>Acaulospora</taxon>
    </lineage>
</organism>
<dbReference type="PANTHER" id="PTHR46481">
    <property type="entry name" value="ZINC FINGER BED DOMAIN-CONTAINING PROTEIN 4"/>
    <property type="match status" value="1"/>
</dbReference>
<reference evidence="6" key="1">
    <citation type="submission" date="2021-06" db="EMBL/GenBank/DDBJ databases">
        <authorList>
            <person name="Kallberg Y."/>
            <person name="Tangrot J."/>
            <person name="Rosling A."/>
        </authorList>
    </citation>
    <scope>NUCLEOTIDE SEQUENCE</scope>
    <source>
        <strain evidence="6">CL551</strain>
    </source>
</reference>
<feature type="non-terminal residue" evidence="6">
    <location>
        <position position="1"/>
    </location>
</feature>
<dbReference type="InterPro" id="IPR052035">
    <property type="entry name" value="ZnF_BED_domain_contain"/>
</dbReference>
<evidence type="ECO:0000256" key="2">
    <source>
        <dbReference type="ARBA" id="ARBA00022723"/>
    </source>
</evidence>
<keyword evidence="2" id="KW-0479">Metal-binding</keyword>
<name>A0A9N9EIK0_9GLOM</name>
<evidence type="ECO:0000256" key="5">
    <source>
        <dbReference type="ARBA" id="ARBA00023242"/>
    </source>
</evidence>
<accession>A0A9N9EIK0</accession>
<keyword evidence="7" id="KW-1185">Reference proteome</keyword>
<keyword evidence="5" id="KW-0539">Nucleus</keyword>
<dbReference type="GO" id="GO:0008270">
    <property type="term" value="F:zinc ion binding"/>
    <property type="evidence" value="ECO:0007669"/>
    <property type="project" value="UniProtKB-KW"/>
</dbReference>
<dbReference type="GO" id="GO:0005634">
    <property type="term" value="C:nucleus"/>
    <property type="evidence" value="ECO:0007669"/>
    <property type="project" value="UniProtKB-SubCell"/>
</dbReference>
<keyword evidence="4" id="KW-0862">Zinc</keyword>
<keyword evidence="3" id="KW-0863">Zinc-finger</keyword>
<comment type="caution">
    <text evidence="6">The sequence shown here is derived from an EMBL/GenBank/DDBJ whole genome shotgun (WGS) entry which is preliminary data.</text>
</comment>
<evidence type="ECO:0000313" key="6">
    <source>
        <dbReference type="EMBL" id="CAG8678669.1"/>
    </source>
</evidence>
<dbReference type="InterPro" id="IPR012337">
    <property type="entry name" value="RNaseH-like_sf"/>
</dbReference>
<evidence type="ECO:0000256" key="1">
    <source>
        <dbReference type="ARBA" id="ARBA00004123"/>
    </source>
</evidence>
<dbReference type="AlphaFoldDB" id="A0A9N9EIK0"/>
<evidence type="ECO:0000313" key="7">
    <source>
        <dbReference type="Proteomes" id="UP000789342"/>
    </source>
</evidence>
<proteinExistence type="predicted"/>
<dbReference type="SUPFAM" id="SSF53098">
    <property type="entry name" value="Ribonuclease H-like"/>
    <property type="match status" value="1"/>
</dbReference>